<dbReference type="Proteomes" id="UP000297295">
    <property type="component" value="Unassembled WGS sequence"/>
</dbReference>
<evidence type="ECO:0000256" key="1">
    <source>
        <dbReference type="SAM" id="Phobius"/>
    </source>
</evidence>
<evidence type="ECO:0000313" key="2">
    <source>
        <dbReference type="EMBL" id="TGC10573.1"/>
    </source>
</evidence>
<keyword evidence="3" id="KW-1185">Reference proteome</keyword>
<dbReference type="AlphaFoldDB" id="A0A4E0Q706"/>
<dbReference type="RefSeq" id="WP_135388953.1">
    <property type="nucleotide sequence ID" value="NZ_PGGK01000003.1"/>
</dbReference>
<reference evidence="2 3" key="1">
    <citation type="submission" date="2017-11" db="EMBL/GenBank/DDBJ databases">
        <title>Isolation and Characterization of Methanogenic Archaea from Saline Meromictic Lake at Siberia.</title>
        <authorList>
            <person name="Shen Y."/>
            <person name="Huang H.-H."/>
            <person name="Lai M.-C."/>
            <person name="Chen S.-C."/>
        </authorList>
    </citation>
    <scope>NUCLEOTIDE SEQUENCE [LARGE SCALE GENOMIC DNA]</scope>
    <source>
        <strain evidence="2 3">SY-01</strain>
    </source>
</reference>
<gene>
    <name evidence="2" type="ORF">CUN85_03510</name>
</gene>
<keyword evidence="1" id="KW-0472">Membrane</keyword>
<proteinExistence type="predicted"/>
<evidence type="ECO:0000313" key="3">
    <source>
        <dbReference type="Proteomes" id="UP000297295"/>
    </source>
</evidence>
<keyword evidence="1" id="KW-1133">Transmembrane helix</keyword>
<dbReference type="OrthoDB" id="125616at2157"/>
<protein>
    <submittedName>
        <fullName evidence="2">Uncharacterized protein</fullName>
    </submittedName>
</protein>
<keyword evidence="1" id="KW-0812">Transmembrane</keyword>
<organism evidence="2 3">
    <name type="scientific">Methanolobus halotolerans</name>
    <dbReference type="NCBI Taxonomy" id="2052935"/>
    <lineage>
        <taxon>Archaea</taxon>
        <taxon>Methanobacteriati</taxon>
        <taxon>Methanobacteriota</taxon>
        <taxon>Stenosarchaea group</taxon>
        <taxon>Methanomicrobia</taxon>
        <taxon>Methanosarcinales</taxon>
        <taxon>Methanosarcinaceae</taxon>
        <taxon>Methanolobus</taxon>
    </lineage>
</organism>
<comment type="caution">
    <text evidence="2">The sequence shown here is derived from an EMBL/GenBank/DDBJ whole genome shotgun (WGS) entry which is preliminary data.</text>
</comment>
<sequence>MKIPEKVNNYSPDNFQCNTLKNFTNDSTAWIDLILSKTALIFASIIILAAVYHLTAEIQQADKQRQLDAMAQDFRSAIDSVGQSHYGMASANISYFFDTYDRSGRFTDQLNASVSGEYAGISYEEDDKLIYAVKPLAYKTLPYNESEIRNELLDHFSASGNRTQPIMPPFTYSNVTDLLTSLATKEKNLNTSTKVHIVKSLIYVVNNSEVRELEYILVYQ</sequence>
<name>A0A4E0Q706_9EURY</name>
<feature type="transmembrane region" description="Helical" evidence="1">
    <location>
        <begin position="34"/>
        <end position="55"/>
    </location>
</feature>
<accession>A0A4E0Q706</accession>
<dbReference type="EMBL" id="PGGK01000003">
    <property type="protein sequence ID" value="TGC10573.1"/>
    <property type="molecule type" value="Genomic_DNA"/>
</dbReference>